<dbReference type="PANTHER" id="PTHR11040:SF44">
    <property type="entry name" value="PROTEIN ZNTC-RELATED"/>
    <property type="match status" value="1"/>
</dbReference>
<reference evidence="6" key="1">
    <citation type="journal article" date="2014" name="Int. J. Syst. Evol. Microbiol.">
        <title>Complete genome of a new Firmicutes species belonging to the dominant human colonic microbiota ('Ruminococcus bicirculans') reveals two chromosomes and a selective capacity to utilize plant glucans.</title>
        <authorList>
            <consortium name="NISC Comparative Sequencing Program"/>
            <person name="Wegmann U."/>
            <person name="Louis P."/>
            <person name="Goesmann A."/>
            <person name="Henrissat B."/>
            <person name="Duncan S.H."/>
            <person name="Flint H.J."/>
        </authorList>
    </citation>
    <scope>NUCLEOTIDE SEQUENCE</scope>
    <source>
        <strain evidence="6">CGMCC 1.10832</strain>
    </source>
</reference>
<name>A0A2T4DV71_9BACT</name>
<dbReference type="RefSeq" id="WP_188464612.1">
    <property type="nucleotide sequence ID" value="NZ_BAABHU010000009.1"/>
</dbReference>
<evidence type="ECO:0000313" key="8">
    <source>
        <dbReference type="Proteomes" id="UP000240608"/>
    </source>
</evidence>
<dbReference type="EMBL" id="PYVU01000007">
    <property type="protein sequence ID" value="PTB97714.1"/>
    <property type="molecule type" value="Genomic_DNA"/>
</dbReference>
<dbReference type="Pfam" id="PF02535">
    <property type="entry name" value="Zip"/>
    <property type="match status" value="1"/>
</dbReference>
<evidence type="ECO:0000256" key="1">
    <source>
        <dbReference type="ARBA" id="ARBA00004141"/>
    </source>
</evidence>
<feature type="transmembrane region" description="Helical" evidence="5">
    <location>
        <begin position="229"/>
        <end position="246"/>
    </location>
</feature>
<evidence type="ECO:0000256" key="2">
    <source>
        <dbReference type="ARBA" id="ARBA00022692"/>
    </source>
</evidence>
<protein>
    <submittedName>
        <fullName evidence="7">Zinc permease</fullName>
    </submittedName>
</protein>
<dbReference type="Proteomes" id="UP000636010">
    <property type="component" value="Unassembled WGS sequence"/>
</dbReference>
<organism evidence="7 8">
    <name type="scientific">Marivirga lumbricoides</name>
    <dbReference type="NCBI Taxonomy" id="1046115"/>
    <lineage>
        <taxon>Bacteria</taxon>
        <taxon>Pseudomonadati</taxon>
        <taxon>Bacteroidota</taxon>
        <taxon>Cytophagia</taxon>
        <taxon>Cytophagales</taxon>
        <taxon>Marivirgaceae</taxon>
        <taxon>Marivirga</taxon>
    </lineage>
</organism>
<keyword evidence="2 5" id="KW-0812">Transmembrane</keyword>
<dbReference type="GO" id="GO:0016020">
    <property type="term" value="C:membrane"/>
    <property type="evidence" value="ECO:0007669"/>
    <property type="project" value="UniProtKB-SubCell"/>
</dbReference>
<accession>A0A2T4DV71</accession>
<reference evidence="9" key="3">
    <citation type="journal article" date="2019" name="Int. J. Syst. Evol. Microbiol.">
        <title>The Global Catalogue of Microorganisms (GCM) 10K type strain sequencing project: providing services to taxonomists for standard genome sequencing and annotation.</title>
        <authorList>
            <consortium name="The Broad Institute Genomics Platform"/>
            <consortium name="The Broad Institute Genome Sequencing Center for Infectious Disease"/>
            <person name="Wu L."/>
            <person name="Ma J."/>
        </authorList>
    </citation>
    <scope>NUCLEOTIDE SEQUENCE [LARGE SCALE GENOMIC DNA]</scope>
    <source>
        <strain evidence="9">CGMCC 1.10832</strain>
    </source>
</reference>
<evidence type="ECO:0000313" key="6">
    <source>
        <dbReference type="EMBL" id="GGC41176.1"/>
    </source>
</evidence>
<feature type="transmembrane region" description="Helical" evidence="5">
    <location>
        <begin position="103"/>
        <end position="123"/>
    </location>
</feature>
<evidence type="ECO:0000313" key="7">
    <source>
        <dbReference type="EMBL" id="PTB97714.1"/>
    </source>
</evidence>
<comment type="subcellular location">
    <subcellularLocation>
        <location evidence="1">Membrane</location>
        <topology evidence="1">Multi-pass membrane protein</topology>
    </subcellularLocation>
</comment>
<evidence type="ECO:0000256" key="5">
    <source>
        <dbReference type="SAM" id="Phobius"/>
    </source>
</evidence>
<gene>
    <name evidence="7" type="ORF">C9994_01690</name>
    <name evidence="6" type="ORF">GCM10011506_28460</name>
</gene>
<feature type="transmembrane region" description="Helical" evidence="5">
    <location>
        <begin position="29"/>
        <end position="51"/>
    </location>
</feature>
<reference evidence="7 8" key="2">
    <citation type="submission" date="2018-03" db="EMBL/GenBank/DDBJ databases">
        <title>Cross-interface Injection: A General Nanoliter Liquid Handling Method Applied to Single Cells Genome Amplification Automated Nanoliter Liquid Handling Applied to Single Cell Multiple Displacement Amplification.</title>
        <authorList>
            <person name="Yun J."/>
            <person name="Xu P."/>
            <person name="Xu J."/>
            <person name="Dai X."/>
            <person name="Wang Y."/>
            <person name="Zheng X."/>
            <person name="Cao C."/>
            <person name="Yi Q."/>
            <person name="Zhu Y."/>
            <person name="Wang L."/>
            <person name="Dong Z."/>
            <person name="Huang Y."/>
            <person name="Huang L."/>
            <person name="Du W."/>
        </authorList>
    </citation>
    <scope>NUCLEOTIDE SEQUENCE [LARGE SCALE GENOMIC DNA]</scope>
    <source>
        <strain evidence="7 8">Z-D1-2</strain>
    </source>
</reference>
<feature type="transmembrane region" description="Helical" evidence="5">
    <location>
        <begin position="63"/>
        <end position="82"/>
    </location>
</feature>
<keyword evidence="3 5" id="KW-1133">Transmembrane helix</keyword>
<dbReference type="InterPro" id="IPR003689">
    <property type="entry name" value="ZIP"/>
</dbReference>
<evidence type="ECO:0000256" key="3">
    <source>
        <dbReference type="ARBA" id="ARBA00022989"/>
    </source>
</evidence>
<dbReference type="Proteomes" id="UP000240608">
    <property type="component" value="Unassembled WGS sequence"/>
</dbReference>
<evidence type="ECO:0000313" key="9">
    <source>
        <dbReference type="Proteomes" id="UP000636010"/>
    </source>
</evidence>
<comment type="caution">
    <text evidence="7">The sequence shown here is derived from an EMBL/GenBank/DDBJ whole genome shotgun (WGS) entry which is preliminary data.</text>
</comment>
<dbReference type="EMBL" id="BMEC01000009">
    <property type="protein sequence ID" value="GGC41176.1"/>
    <property type="molecule type" value="Genomic_DNA"/>
</dbReference>
<feature type="transmembrane region" description="Helical" evidence="5">
    <location>
        <begin position="166"/>
        <end position="186"/>
    </location>
</feature>
<keyword evidence="9" id="KW-1185">Reference proteome</keyword>
<feature type="transmembrane region" description="Helical" evidence="5">
    <location>
        <begin position="198"/>
        <end position="217"/>
    </location>
</feature>
<feature type="transmembrane region" description="Helical" evidence="5">
    <location>
        <begin position="6"/>
        <end position="22"/>
    </location>
</feature>
<evidence type="ECO:0000256" key="4">
    <source>
        <dbReference type="ARBA" id="ARBA00023136"/>
    </source>
</evidence>
<keyword evidence="4 5" id="KW-0472">Membrane</keyword>
<proteinExistence type="predicted"/>
<dbReference type="PANTHER" id="PTHR11040">
    <property type="entry name" value="ZINC/IRON TRANSPORTER"/>
    <property type="match status" value="1"/>
</dbReference>
<sequence length="247" mass="27493">MILYSLILFLLTFAAGAAVFFIPKINNQYFKLSLVFAGAYLFSITVIHILPELFTHNQSNPNIALYVLLGFFIQVILEYFSEGVEHGHLHAQHAHHDHGNNKWIGLLIALCIHAFLEGTLLAHPETMHSHDNSNTIYLGILMHKMPAAFALMSVMICHFNTRWKAILVLAIFSLASPAGLGLSSLFHDQSVFSDDAFVILFAIVSGNFLHISTTIFFESSPDHSFSFQKLFVSIVAALIAVLAEFAF</sequence>
<feature type="transmembrane region" description="Helical" evidence="5">
    <location>
        <begin position="135"/>
        <end position="159"/>
    </location>
</feature>
<dbReference type="AlphaFoldDB" id="A0A2T4DV71"/>
<reference evidence="6" key="4">
    <citation type="submission" date="2024-05" db="EMBL/GenBank/DDBJ databases">
        <authorList>
            <person name="Sun Q."/>
            <person name="Zhou Y."/>
        </authorList>
    </citation>
    <scope>NUCLEOTIDE SEQUENCE</scope>
    <source>
        <strain evidence="6">CGMCC 1.10832</strain>
    </source>
</reference>
<dbReference type="GO" id="GO:0005385">
    <property type="term" value="F:zinc ion transmembrane transporter activity"/>
    <property type="evidence" value="ECO:0007669"/>
    <property type="project" value="TreeGrafter"/>
</dbReference>